<evidence type="ECO:0000313" key="2">
    <source>
        <dbReference type="EMBL" id="OIW22610.1"/>
    </source>
</evidence>
<dbReference type="PANTHER" id="PTHR28029">
    <property type="entry name" value="PROTEIN ILM1"/>
    <property type="match status" value="1"/>
</dbReference>
<keyword evidence="1" id="KW-0812">Transmembrane</keyword>
<proteinExistence type="predicted"/>
<dbReference type="OrthoDB" id="5299849at2759"/>
<feature type="transmembrane region" description="Helical" evidence="1">
    <location>
        <begin position="97"/>
        <end position="117"/>
    </location>
</feature>
<name>A0A1J7J550_9PEZI</name>
<dbReference type="PANTHER" id="PTHR28029:SF1">
    <property type="entry name" value="PROTEIN ILM1"/>
    <property type="match status" value="1"/>
</dbReference>
<gene>
    <name evidence="2" type="ORF">CONLIGDRAFT_217177</name>
</gene>
<organism evidence="2 3">
    <name type="scientific">Coniochaeta ligniaria NRRL 30616</name>
    <dbReference type="NCBI Taxonomy" id="1408157"/>
    <lineage>
        <taxon>Eukaryota</taxon>
        <taxon>Fungi</taxon>
        <taxon>Dikarya</taxon>
        <taxon>Ascomycota</taxon>
        <taxon>Pezizomycotina</taxon>
        <taxon>Sordariomycetes</taxon>
        <taxon>Sordariomycetidae</taxon>
        <taxon>Coniochaetales</taxon>
        <taxon>Coniochaetaceae</taxon>
        <taxon>Coniochaeta</taxon>
    </lineage>
</organism>
<accession>A0A1J7J550</accession>
<protein>
    <recommendedName>
        <fullName evidence="4">Increased loss of mitochondrial DNA protein 1</fullName>
    </recommendedName>
</protein>
<dbReference type="EMBL" id="KV875112">
    <property type="protein sequence ID" value="OIW22610.1"/>
    <property type="molecule type" value="Genomic_DNA"/>
</dbReference>
<dbReference type="InParanoid" id="A0A1J7J550"/>
<sequence length="199" mass="22119">MALISVKTILTSLAFFHITLAFFFITNPATIADQALVFVVGEAMGMPHARTFETQSPALAFLGVILAFMGISDLVTLSLPEDIGLLHYWSAQAPLRLALSMATLFYTFFTSAASPYYQNPAAGGVTGSASRLAHPSAHIQVPGYKPSGWGGDMLKNRVFFSFMFIEMISWFWVWVTLKEEMREIVIRKSSRRRSSQGMY</sequence>
<evidence type="ECO:0008006" key="4">
    <source>
        <dbReference type="Google" id="ProtNLM"/>
    </source>
</evidence>
<dbReference type="Proteomes" id="UP000182658">
    <property type="component" value="Unassembled WGS sequence"/>
</dbReference>
<keyword evidence="1" id="KW-0472">Membrane</keyword>
<reference evidence="2 3" key="1">
    <citation type="submission" date="2016-10" db="EMBL/GenBank/DDBJ databases">
        <title>Draft genome sequence of Coniochaeta ligniaria NRRL30616, a lignocellulolytic fungus for bioabatement of inhibitors in plant biomass hydrolysates.</title>
        <authorList>
            <consortium name="DOE Joint Genome Institute"/>
            <person name="Jimenez D.J."/>
            <person name="Hector R.E."/>
            <person name="Riley R."/>
            <person name="Sun H."/>
            <person name="Grigoriev I.V."/>
            <person name="Van Elsas J.D."/>
            <person name="Nichols N.N."/>
        </authorList>
    </citation>
    <scope>NUCLEOTIDE SEQUENCE [LARGE SCALE GENOMIC DNA]</scope>
    <source>
        <strain evidence="2 3">NRRL 30616</strain>
    </source>
</reference>
<feature type="transmembrane region" description="Helical" evidence="1">
    <location>
        <begin position="158"/>
        <end position="177"/>
    </location>
</feature>
<dbReference type="Pfam" id="PF10311">
    <property type="entry name" value="Ilm1"/>
    <property type="match status" value="1"/>
</dbReference>
<evidence type="ECO:0000256" key="1">
    <source>
        <dbReference type="SAM" id="Phobius"/>
    </source>
</evidence>
<dbReference type="AlphaFoldDB" id="A0A1J7J550"/>
<dbReference type="InterPro" id="IPR018815">
    <property type="entry name" value="Incr_loss_mito_DNA_1"/>
</dbReference>
<evidence type="ECO:0000313" key="3">
    <source>
        <dbReference type="Proteomes" id="UP000182658"/>
    </source>
</evidence>
<keyword evidence="3" id="KW-1185">Reference proteome</keyword>
<feature type="transmembrane region" description="Helical" evidence="1">
    <location>
        <begin position="58"/>
        <end position="77"/>
    </location>
</feature>
<keyword evidence="1" id="KW-1133">Transmembrane helix</keyword>